<name>A0ABD4AQ26_9BURK</name>
<organism evidence="1 2">
    <name type="scientific">Burkholderia contaminans LMG 23361</name>
    <dbReference type="NCBI Taxonomy" id="1334628"/>
    <lineage>
        <taxon>Bacteria</taxon>
        <taxon>Pseudomonadati</taxon>
        <taxon>Pseudomonadota</taxon>
        <taxon>Betaproteobacteria</taxon>
        <taxon>Burkholderiales</taxon>
        <taxon>Burkholderiaceae</taxon>
        <taxon>Burkholderia</taxon>
        <taxon>Burkholderia cepacia complex</taxon>
    </lineage>
</organism>
<sequence>MVGLGGIEQSIRKYDALALRTAFDALGVRGRIVVTAALLGTQSIRVRSRETVPELDGILDIPCVRIVPRAFASPAQLEVQNLNLMVGDLWAKVTTRAN</sequence>
<dbReference type="Proteomes" id="UP000034400">
    <property type="component" value="Unassembled WGS sequence"/>
</dbReference>
<protein>
    <submittedName>
        <fullName evidence="1">Uncharacterized protein</fullName>
    </submittedName>
</protein>
<proteinExistence type="predicted"/>
<evidence type="ECO:0000313" key="1">
    <source>
        <dbReference type="EMBL" id="KKL36531.1"/>
    </source>
</evidence>
<accession>A0ABD4AQ26</accession>
<reference evidence="1 2" key="1">
    <citation type="submission" date="2015-03" db="EMBL/GenBank/DDBJ databases">
        <title>Draft genome sequences of the Burkholderia contaminans strains LMG 23361 and FFH2055 and Burkholderia cenocepacia K56-2.</title>
        <authorList>
            <person name="Bloodworth R.A."/>
            <person name="Selin C."/>
            <person name="Lopez De Volder M.A."/>
            <person name="Degrossi J."/>
            <person name="Drevinek P."/>
            <person name="Galanternik L."/>
            <person name="Cardona S.T."/>
        </authorList>
    </citation>
    <scope>NUCLEOTIDE SEQUENCE [LARGE SCALE GENOMIC DNA]</scope>
    <source>
        <strain evidence="1 2">LMG 23361</strain>
    </source>
</reference>
<comment type="caution">
    <text evidence="1">The sequence shown here is derived from an EMBL/GenBank/DDBJ whole genome shotgun (WGS) entry which is preliminary data.</text>
</comment>
<gene>
    <name evidence="1" type="ORF">WR31_25495</name>
</gene>
<dbReference type="EMBL" id="LASD01000010">
    <property type="protein sequence ID" value="KKL36531.1"/>
    <property type="molecule type" value="Genomic_DNA"/>
</dbReference>
<evidence type="ECO:0000313" key="2">
    <source>
        <dbReference type="Proteomes" id="UP000034400"/>
    </source>
</evidence>
<dbReference type="AlphaFoldDB" id="A0ABD4AQ26"/>